<keyword evidence="2" id="KW-1185">Reference proteome</keyword>
<sequence length="225" mass="24805">MAGPLIVSVSGIHAQTLPRAAELAAWTDSRGVPLSLLVTPRLCDGRRLFDDRVTVAWLRMRRDGSDAIVLHGYHADAGTRRGEFGALSRREAELRLAAADGLLDQLGLRTRLFAAPRWALSREALQALARNGFRLSIEQRGVRDLCGGRLEDMHLLDLRARVRPAAVQRVARQVRSGRAVRLAVSAERLCRPEVRALLRDAIVTALDNGAHPEVYRCVSDRRAAA</sequence>
<protein>
    <submittedName>
        <fullName evidence="1">DUF2334 domain-containing protein</fullName>
    </submittedName>
</protein>
<dbReference type="Gene3D" id="3.20.20.370">
    <property type="entry name" value="Glycoside hydrolase/deacetylase"/>
    <property type="match status" value="1"/>
</dbReference>
<dbReference type="Pfam" id="PF10096">
    <property type="entry name" value="DUF2334"/>
    <property type="match status" value="1"/>
</dbReference>
<dbReference type="RefSeq" id="WP_332519892.1">
    <property type="nucleotide sequence ID" value="NZ_JANRHA010000006.1"/>
</dbReference>
<gene>
    <name evidence="1" type="ORF">NVS88_11005</name>
</gene>
<evidence type="ECO:0000313" key="1">
    <source>
        <dbReference type="EMBL" id="MDG3015081.1"/>
    </source>
</evidence>
<dbReference type="SUPFAM" id="SSF88713">
    <property type="entry name" value="Glycoside hydrolase/deacetylase"/>
    <property type="match status" value="1"/>
</dbReference>
<proteinExistence type="predicted"/>
<organism evidence="1 2">
    <name type="scientific">Speluncibacter jeojiensis</name>
    <dbReference type="NCBI Taxonomy" id="2710754"/>
    <lineage>
        <taxon>Bacteria</taxon>
        <taxon>Bacillati</taxon>
        <taxon>Actinomycetota</taxon>
        <taxon>Actinomycetes</taxon>
        <taxon>Mycobacteriales</taxon>
        <taxon>Speluncibacteraceae</taxon>
        <taxon>Speluncibacter</taxon>
    </lineage>
</organism>
<dbReference type="InterPro" id="IPR011330">
    <property type="entry name" value="Glyco_hydro/deAcase_b/a-brl"/>
</dbReference>
<accession>A0A9X4RHH0</accession>
<comment type="caution">
    <text evidence="1">The sequence shown here is derived from an EMBL/GenBank/DDBJ whole genome shotgun (WGS) entry which is preliminary data.</text>
</comment>
<name>A0A9X4RHH0_9ACTN</name>
<dbReference type="EMBL" id="JANRHA010000006">
    <property type="protein sequence ID" value="MDG3015081.1"/>
    <property type="molecule type" value="Genomic_DNA"/>
</dbReference>
<reference evidence="1" key="1">
    <citation type="submission" date="2022-08" db="EMBL/GenBank/DDBJ databases">
        <title>Genome analysis of Corynebacteriales strain.</title>
        <authorList>
            <person name="Lee S.D."/>
        </authorList>
    </citation>
    <scope>NUCLEOTIDE SEQUENCE</scope>
    <source>
        <strain evidence="1">D3-21</strain>
    </source>
</reference>
<dbReference type="GO" id="GO:0005975">
    <property type="term" value="P:carbohydrate metabolic process"/>
    <property type="evidence" value="ECO:0007669"/>
    <property type="project" value="InterPro"/>
</dbReference>
<dbReference type="AlphaFoldDB" id="A0A9X4RHH0"/>
<dbReference type="InterPro" id="IPR018763">
    <property type="entry name" value="DUF2334"/>
</dbReference>
<dbReference type="Proteomes" id="UP001152755">
    <property type="component" value="Unassembled WGS sequence"/>
</dbReference>
<evidence type="ECO:0000313" key="2">
    <source>
        <dbReference type="Proteomes" id="UP001152755"/>
    </source>
</evidence>